<dbReference type="GO" id="GO:0005737">
    <property type="term" value="C:cytoplasm"/>
    <property type="evidence" value="ECO:0007669"/>
    <property type="project" value="UniProtKB-SubCell"/>
</dbReference>
<keyword evidence="5" id="KW-0833">Ubl conjugation pathway</keyword>
<comment type="pathway">
    <text evidence="2">Protein modification; protein ubiquitination.</text>
</comment>
<dbReference type="PROSITE" id="PS50005">
    <property type="entry name" value="TPR"/>
    <property type="match status" value="1"/>
</dbReference>
<dbReference type="Gene3D" id="1.20.1280.50">
    <property type="match status" value="1"/>
</dbReference>
<dbReference type="Pfam" id="PF12937">
    <property type="entry name" value="F-box-like"/>
    <property type="match status" value="1"/>
</dbReference>
<feature type="domain" description="F-box" evidence="8">
    <location>
        <begin position="135"/>
        <end position="186"/>
    </location>
</feature>
<dbReference type="GO" id="GO:0031146">
    <property type="term" value="P:SCF-dependent proteasomal ubiquitin-dependent protein catabolic process"/>
    <property type="evidence" value="ECO:0007669"/>
    <property type="project" value="TreeGrafter"/>
</dbReference>
<dbReference type="UniPathway" id="UPA00143"/>
<dbReference type="PROSITE" id="PS50181">
    <property type="entry name" value="FBOX"/>
    <property type="match status" value="1"/>
</dbReference>
<evidence type="ECO:0000259" key="8">
    <source>
        <dbReference type="PROSITE" id="PS50181"/>
    </source>
</evidence>
<comment type="subcellular location">
    <subcellularLocation>
        <location evidence="1">Cytoplasm</location>
    </subcellularLocation>
</comment>
<dbReference type="InterPro" id="IPR036181">
    <property type="entry name" value="MIT_dom_sf"/>
</dbReference>
<dbReference type="PANTHER" id="PTHR12874:SF29">
    <property type="entry name" value="F-BOX ONLY PROTEIN 9"/>
    <property type="match status" value="1"/>
</dbReference>
<dbReference type="InterPro" id="IPR036047">
    <property type="entry name" value="F-box-like_dom_sf"/>
</dbReference>
<accession>T2M3I1</accession>
<reference evidence="9" key="1">
    <citation type="journal article" date="2013" name="Genome Biol. Evol.">
        <title>Punctuated emergences of genetic and phenotypic innovations in eumetazoan, bilaterian, euteleostome, and hominidae ancestors.</title>
        <authorList>
            <person name="Wenger Y."/>
            <person name="Galliot B."/>
        </authorList>
    </citation>
    <scope>NUCLEOTIDE SEQUENCE</scope>
    <source>
        <tissue evidence="9">Whole animals</tissue>
    </source>
</reference>
<dbReference type="OrthoDB" id="2117972at2759"/>
<dbReference type="SUPFAM" id="SSF81383">
    <property type="entry name" value="F-box domain"/>
    <property type="match status" value="1"/>
</dbReference>
<dbReference type="SUPFAM" id="SSF116846">
    <property type="entry name" value="MIT domain"/>
    <property type="match status" value="1"/>
</dbReference>
<dbReference type="PANTHER" id="PTHR12874">
    <property type="entry name" value="F-BOX ONLY PROTEIN 48-RELATED"/>
    <property type="match status" value="1"/>
</dbReference>
<keyword evidence="6 7" id="KW-0802">TPR repeat</keyword>
<dbReference type="Pfam" id="PF19270">
    <property type="entry name" value="FBO_C"/>
    <property type="match status" value="1"/>
</dbReference>
<evidence type="ECO:0000256" key="3">
    <source>
        <dbReference type="ARBA" id="ARBA00019775"/>
    </source>
</evidence>
<keyword evidence="4" id="KW-0963">Cytoplasm</keyword>
<name>T2M3I1_HYDVU</name>
<organism evidence="9">
    <name type="scientific">Hydra vulgaris</name>
    <name type="common">Hydra</name>
    <name type="synonym">Hydra attenuata</name>
    <dbReference type="NCBI Taxonomy" id="6087"/>
    <lineage>
        <taxon>Eukaryota</taxon>
        <taxon>Metazoa</taxon>
        <taxon>Cnidaria</taxon>
        <taxon>Hydrozoa</taxon>
        <taxon>Hydroidolina</taxon>
        <taxon>Anthoathecata</taxon>
        <taxon>Aplanulata</taxon>
        <taxon>Hydridae</taxon>
        <taxon>Hydra</taxon>
    </lineage>
</organism>
<gene>
    <name evidence="9" type="primary">FBXO9</name>
</gene>
<evidence type="ECO:0000256" key="1">
    <source>
        <dbReference type="ARBA" id="ARBA00004496"/>
    </source>
</evidence>
<dbReference type="InterPro" id="IPR045464">
    <property type="entry name" value="Hrt3/FBXO9_C"/>
</dbReference>
<dbReference type="AlphaFoldDB" id="T2M3I1"/>
<feature type="repeat" description="TPR" evidence="7">
    <location>
        <begin position="46"/>
        <end position="79"/>
    </location>
</feature>
<evidence type="ECO:0000256" key="5">
    <source>
        <dbReference type="ARBA" id="ARBA00022786"/>
    </source>
</evidence>
<evidence type="ECO:0000256" key="4">
    <source>
        <dbReference type="ARBA" id="ARBA00022490"/>
    </source>
</evidence>
<dbReference type="EMBL" id="HAAD01000422">
    <property type="protein sequence ID" value="CDG66654.1"/>
    <property type="molecule type" value="mRNA"/>
</dbReference>
<dbReference type="InterPro" id="IPR019734">
    <property type="entry name" value="TPR_rpt"/>
</dbReference>
<dbReference type="InterPro" id="IPR001810">
    <property type="entry name" value="F-box_dom"/>
</dbReference>
<evidence type="ECO:0000313" key="9">
    <source>
        <dbReference type="EMBL" id="CDG66654.1"/>
    </source>
</evidence>
<evidence type="ECO:0000256" key="7">
    <source>
        <dbReference type="PROSITE-ProRule" id="PRU00339"/>
    </source>
</evidence>
<dbReference type="GO" id="GO:0016567">
    <property type="term" value="P:protein ubiquitination"/>
    <property type="evidence" value="ECO:0007669"/>
    <property type="project" value="UniProtKB-UniPathway"/>
</dbReference>
<dbReference type="CDD" id="cd22089">
    <property type="entry name" value="F-box_FBXO9"/>
    <property type="match status" value="1"/>
</dbReference>
<evidence type="ECO:0000256" key="2">
    <source>
        <dbReference type="ARBA" id="ARBA00004906"/>
    </source>
</evidence>
<proteinExistence type="evidence at transcript level"/>
<dbReference type="GO" id="GO:0019005">
    <property type="term" value="C:SCF ubiquitin ligase complex"/>
    <property type="evidence" value="ECO:0007669"/>
    <property type="project" value="TreeGrafter"/>
</dbReference>
<evidence type="ECO:0000256" key="6">
    <source>
        <dbReference type="ARBA" id="ARBA00022803"/>
    </source>
</evidence>
<protein>
    <recommendedName>
        <fullName evidence="3">F-box only protein 9</fullName>
    </recommendedName>
</protein>
<sequence length="388" mass="45575">MELEVDNINLADELLTFRQQWHEELLVLQENKEDQKSKNLSVEEKAAQFFKQGAQFEADGNINAALYFYRQAVRLVPDIEFKIKYDERDQIDTEQEVKIGFSDNSTEINTLETLTISLQYLNVKGSCIAEVPQKGLHISALPTELLNVIIRWIVSLDLDIKSLERLSLVCKWFYTCARDEDLWKTICKKIWGTSCKVTHLYSNSWRLMYYQRPHIQYNGLYISVNTYIRTGEQTLNSSYKPCHLVQYCKYLRFFTDGTVLVYASADDPKLVVEVMHSPPYRDRTVYKGHYRLVGTNFIHVYYMRSSAVFDGKRKRNTVLETQEQHFFMRLILENTKKQKNNKLSWENYSYQVKNKKSGQVNEGKVDTVFRPYIFNPVRSYCAYSSASL</sequence>